<sequence length="113" mass="13234">MDRKKELKQLYKESEIEAGVYQIKNKQTGKVFVASTPNLKTLNGKKFMLKNGTFINKELQADWNRAGEDAFEITVLEVLKKKKDGYFNEKIELEKLEEKWLEQLQPFGDKGYN</sequence>
<dbReference type="SUPFAM" id="SSF82771">
    <property type="entry name" value="GIY-YIG endonuclease"/>
    <property type="match status" value="1"/>
</dbReference>
<comment type="caution">
    <text evidence="1">The sequence shown here is derived from an EMBL/GenBank/DDBJ whole genome shotgun (WGS) entry which is preliminary data.</text>
</comment>
<dbReference type="Gene3D" id="3.40.1440.10">
    <property type="entry name" value="GIY-YIG endonuclease"/>
    <property type="match status" value="1"/>
</dbReference>
<name>A0ABU0ANR1_9BACI</name>
<dbReference type="InterPro" id="IPR035901">
    <property type="entry name" value="GIY-YIG_endonuc_sf"/>
</dbReference>
<gene>
    <name evidence="1" type="ORF">J2S17_004563</name>
</gene>
<dbReference type="Proteomes" id="UP001238088">
    <property type="component" value="Unassembled WGS sequence"/>
</dbReference>
<dbReference type="EMBL" id="JAUSUB010000026">
    <property type="protein sequence ID" value="MDQ0272670.1"/>
    <property type="molecule type" value="Genomic_DNA"/>
</dbReference>
<evidence type="ECO:0000313" key="2">
    <source>
        <dbReference type="Proteomes" id="UP001238088"/>
    </source>
</evidence>
<accession>A0ABU0ANR1</accession>
<proteinExistence type="predicted"/>
<organism evidence="1 2">
    <name type="scientific">Cytobacillus purgationiresistens</name>
    <dbReference type="NCBI Taxonomy" id="863449"/>
    <lineage>
        <taxon>Bacteria</taxon>
        <taxon>Bacillati</taxon>
        <taxon>Bacillota</taxon>
        <taxon>Bacilli</taxon>
        <taxon>Bacillales</taxon>
        <taxon>Bacillaceae</taxon>
        <taxon>Cytobacillus</taxon>
    </lineage>
</organism>
<dbReference type="CDD" id="cd10451">
    <property type="entry name" value="GIY-YIG_LuxR_like"/>
    <property type="match status" value="1"/>
</dbReference>
<evidence type="ECO:0000313" key="1">
    <source>
        <dbReference type="EMBL" id="MDQ0272670.1"/>
    </source>
</evidence>
<dbReference type="RefSeq" id="WP_307478089.1">
    <property type="nucleotide sequence ID" value="NZ_JAUSUB010000026.1"/>
</dbReference>
<protein>
    <submittedName>
        <fullName evidence="1">ABC-type uncharacterized transport system auxiliary subunit</fullName>
    </submittedName>
</protein>
<reference evidence="1 2" key="1">
    <citation type="submission" date="2023-07" db="EMBL/GenBank/DDBJ databases">
        <title>Genomic Encyclopedia of Type Strains, Phase IV (KMG-IV): sequencing the most valuable type-strain genomes for metagenomic binning, comparative biology and taxonomic classification.</title>
        <authorList>
            <person name="Goeker M."/>
        </authorList>
    </citation>
    <scope>NUCLEOTIDE SEQUENCE [LARGE SCALE GENOMIC DNA]</scope>
    <source>
        <strain evidence="1 2">DSM 23494</strain>
    </source>
</reference>
<keyword evidence="2" id="KW-1185">Reference proteome</keyword>